<dbReference type="EMBL" id="KB469297">
    <property type="protein sequence ID" value="EPQ58803.1"/>
    <property type="molecule type" value="Genomic_DNA"/>
</dbReference>
<dbReference type="AlphaFoldDB" id="S7QHU1"/>
<evidence type="ECO:0000313" key="1">
    <source>
        <dbReference type="EMBL" id="EPQ58803.1"/>
    </source>
</evidence>
<dbReference type="Proteomes" id="UP000030669">
    <property type="component" value="Unassembled WGS sequence"/>
</dbReference>
<dbReference type="RefSeq" id="XP_007861956.1">
    <property type="nucleotide sequence ID" value="XM_007863765.1"/>
</dbReference>
<evidence type="ECO:0000313" key="2">
    <source>
        <dbReference type="Proteomes" id="UP000030669"/>
    </source>
</evidence>
<dbReference type="GeneID" id="19309262"/>
<organism evidence="1 2">
    <name type="scientific">Gloeophyllum trabeum (strain ATCC 11539 / FP-39264 / Madison 617)</name>
    <name type="common">Brown rot fungus</name>
    <dbReference type="NCBI Taxonomy" id="670483"/>
    <lineage>
        <taxon>Eukaryota</taxon>
        <taxon>Fungi</taxon>
        <taxon>Dikarya</taxon>
        <taxon>Basidiomycota</taxon>
        <taxon>Agaricomycotina</taxon>
        <taxon>Agaricomycetes</taxon>
        <taxon>Gloeophyllales</taxon>
        <taxon>Gloeophyllaceae</taxon>
        <taxon>Gloeophyllum</taxon>
    </lineage>
</organism>
<dbReference type="HOGENOM" id="CLU_1138091_0_0_1"/>
<sequence>MTEPARGLILTQIDSERMKRENIKNEIKQAAEAARRIYDPSKRIAGITPSYGYPVTPEWILQFTYSHIWTDGRPAGGFPELEVGDAAAETVRVLRRMARIKYMFLIPYELNHTRYFLELCHFDELDKRCPPLFTITWVKDLLGRQDDPVWEYNLVRPRRISVLGSIRLGDRFNTDTSSVMEQSRNMQLFTPATNVRGVEVQPPDNAAISVTVRLSIRSYGHAVAAPGRTTAHLLSASSRQNLQT</sequence>
<gene>
    <name evidence="1" type="ORF">GLOTRDRAFT_90591</name>
</gene>
<proteinExistence type="predicted"/>
<name>S7QHU1_GLOTA</name>
<keyword evidence="2" id="KW-1185">Reference proteome</keyword>
<protein>
    <submittedName>
        <fullName evidence="1">Uncharacterized protein</fullName>
    </submittedName>
</protein>
<reference evidence="1 2" key="1">
    <citation type="journal article" date="2012" name="Science">
        <title>The Paleozoic origin of enzymatic lignin decomposition reconstructed from 31 fungal genomes.</title>
        <authorList>
            <person name="Floudas D."/>
            <person name="Binder M."/>
            <person name="Riley R."/>
            <person name="Barry K."/>
            <person name="Blanchette R.A."/>
            <person name="Henrissat B."/>
            <person name="Martinez A.T."/>
            <person name="Otillar R."/>
            <person name="Spatafora J.W."/>
            <person name="Yadav J.S."/>
            <person name="Aerts A."/>
            <person name="Benoit I."/>
            <person name="Boyd A."/>
            <person name="Carlson A."/>
            <person name="Copeland A."/>
            <person name="Coutinho P.M."/>
            <person name="de Vries R.P."/>
            <person name="Ferreira P."/>
            <person name="Findley K."/>
            <person name="Foster B."/>
            <person name="Gaskell J."/>
            <person name="Glotzer D."/>
            <person name="Gorecki P."/>
            <person name="Heitman J."/>
            <person name="Hesse C."/>
            <person name="Hori C."/>
            <person name="Igarashi K."/>
            <person name="Jurgens J.A."/>
            <person name="Kallen N."/>
            <person name="Kersten P."/>
            <person name="Kohler A."/>
            <person name="Kuees U."/>
            <person name="Kumar T.K.A."/>
            <person name="Kuo A."/>
            <person name="LaButti K."/>
            <person name="Larrondo L.F."/>
            <person name="Lindquist E."/>
            <person name="Ling A."/>
            <person name="Lombard V."/>
            <person name="Lucas S."/>
            <person name="Lundell T."/>
            <person name="Martin R."/>
            <person name="McLaughlin D.J."/>
            <person name="Morgenstern I."/>
            <person name="Morin E."/>
            <person name="Murat C."/>
            <person name="Nagy L.G."/>
            <person name="Nolan M."/>
            <person name="Ohm R.A."/>
            <person name="Patyshakuliyeva A."/>
            <person name="Rokas A."/>
            <person name="Ruiz-Duenas F.J."/>
            <person name="Sabat G."/>
            <person name="Salamov A."/>
            <person name="Samejima M."/>
            <person name="Schmutz J."/>
            <person name="Slot J.C."/>
            <person name="St John F."/>
            <person name="Stenlid J."/>
            <person name="Sun H."/>
            <person name="Sun S."/>
            <person name="Syed K."/>
            <person name="Tsang A."/>
            <person name="Wiebenga A."/>
            <person name="Young D."/>
            <person name="Pisabarro A."/>
            <person name="Eastwood D.C."/>
            <person name="Martin F."/>
            <person name="Cullen D."/>
            <person name="Grigoriev I.V."/>
            <person name="Hibbett D.S."/>
        </authorList>
    </citation>
    <scope>NUCLEOTIDE SEQUENCE [LARGE SCALE GENOMIC DNA]</scope>
    <source>
        <strain evidence="1 2">ATCC 11539</strain>
    </source>
</reference>
<accession>S7QHU1</accession>
<dbReference type="KEGG" id="gtr:GLOTRDRAFT_90591"/>